<protein>
    <submittedName>
        <fullName evidence="1">Uncharacterized protein</fullName>
    </submittedName>
</protein>
<evidence type="ECO:0000313" key="2">
    <source>
        <dbReference type="Proteomes" id="UP000315677"/>
    </source>
</evidence>
<evidence type="ECO:0000313" key="1">
    <source>
        <dbReference type="EMBL" id="TQM06102.1"/>
    </source>
</evidence>
<organism evidence="1 2">
    <name type="scientific">Pseudonocardia kunmingensis</name>
    <dbReference type="NCBI Taxonomy" id="630975"/>
    <lineage>
        <taxon>Bacteria</taxon>
        <taxon>Bacillati</taxon>
        <taxon>Actinomycetota</taxon>
        <taxon>Actinomycetes</taxon>
        <taxon>Pseudonocardiales</taxon>
        <taxon>Pseudonocardiaceae</taxon>
        <taxon>Pseudonocardia</taxon>
    </lineage>
</organism>
<gene>
    <name evidence="1" type="ORF">FB558_6344</name>
</gene>
<sequence length="123" mass="13416">MNPRVGYTLVLCGESRCATDVYDRAVAAMRRVVRSSRLGVLVVAQCPVGRLACGMRSPGPMLVLQPTDARQRPIGPAVRVGPLLADEDVAAVEAWVRDGRFDAELLPERLASLHRMMGAYVRN</sequence>
<dbReference type="AlphaFoldDB" id="A0A543D9U7"/>
<dbReference type="EMBL" id="VFPA01000004">
    <property type="protein sequence ID" value="TQM06102.1"/>
    <property type="molecule type" value="Genomic_DNA"/>
</dbReference>
<name>A0A543D9U7_9PSEU</name>
<dbReference type="Proteomes" id="UP000315677">
    <property type="component" value="Unassembled WGS sequence"/>
</dbReference>
<accession>A0A543D9U7</accession>
<reference evidence="1 2" key="1">
    <citation type="submission" date="2019-06" db="EMBL/GenBank/DDBJ databases">
        <title>Sequencing the genomes of 1000 actinobacteria strains.</title>
        <authorList>
            <person name="Klenk H.-P."/>
        </authorList>
    </citation>
    <scope>NUCLEOTIDE SEQUENCE [LARGE SCALE GENOMIC DNA]</scope>
    <source>
        <strain evidence="1 2">DSM 45301</strain>
    </source>
</reference>
<proteinExistence type="predicted"/>
<comment type="caution">
    <text evidence="1">The sequence shown here is derived from an EMBL/GenBank/DDBJ whole genome shotgun (WGS) entry which is preliminary data.</text>
</comment>
<keyword evidence="2" id="KW-1185">Reference proteome</keyword>